<sequence length="114" mass="11424">MTAWRIQPSGVVSVLQDVNVDAEALGTALNALSPALEGAVTATQSGAISEAVQAYFEQEEGPRIQGMSTRIGAAAQGVVSATEAYVAGDMEMAATAQAAAVAAVYPPALANGVM</sequence>
<name>A0A7W5CHK8_9MICO</name>
<organism evidence="1 2">
    <name type="scientific">Microbacterium proteolyticum</name>
    <dbReference type="NCBI Taxonomy" id="1572644"/>
    <lineage>
        <taxon>Bacteria</taxon>
        <taxon>Bacillati</taxon>
        <taxon>Actinomycetota</taxon>
        <taxon>Actinomycetes</taxon>
        <taxon>Micrococcales</taxon>
        <taxon>Microbacteriaceae</taxon>
        <taxon>Microbacterium</taxon>
    </lineage>
</organism>
<comment type="caution">
    <text evidence="1">The sequence shown here is derived from an EMBL/GenBank/DDBJ whole genome shotgun (WGS) entry which is preliminary data.</text>
</comment>
<dbReference type="InterPro" id="IPR045436">
    <property type="entry name" value="DUF6507"/>
</dbReference>
<reference evidence="1 2" key="1">
    <citation type="submission" date="2020-08" db="EMBL/GenBank/DDBJ databases">
        <title>Genomic Encyclopedia of Type Strains, Phase III (KMG-III): the genomes of soil and plant-associated and newly described type strains.</title>
        <authorList>
            <person name="Whitman W."/>
        </authorList>
    </citation>
    <scope>NUCLEOTIDE SEQUENCE [LARGE SCALE GENOMIC DNA]</scope>
    <source>
        <strain evidence="1 2">CECT 8356</strain>
    </source>
</reference>
<dbReference type="EMBL" id="JACHXY010000001">
    <property type="protein sequence ID" value="MBB3157818.1"/>
    <property type="molecule type" value="Genomic_DNA"/>
</dbReference>
<evidence type="ECO:0000313" key="2">
    <source>
        <dbReference type="Proteomes" id="UP000543579"/>
    </source>
</evidence>
<gene>
    <name evidence="1" type="ORF">FHS07_001502</name>
</gene>
<dbReference type="RefSeq" id="WP_183419185.1">
    <property type="nucleotide sequence ID" value="NZ_JACHXY010000001.1"/>
</dbReference>
<accession>A0A7W5CHK8</accession>
<evidence type="ECO:0000313" key="1">
    <source>
        <dbReference type="EMBL" id="MBB3157818.1"/>
    </source>
</evidence>
<dbReference type="AlphaFoldDB" id="A0A7W5CHK8"/>
<protein>
    <recommendedName>
        <fullName evidence="3">PE domain-containing protein</fullName>
    </recommendedName>
</protein>
<proteinExistence type="predicted"/>
<evidence type="ECO:0008006" key="3">
    <source>
        <dbReference type="Google" id="ProtNLM"/>
    </source>
</evidence>
<dbReference type="Pfam" id="PF20117">
    <property type="entry name" value="DUF6507"/>
    <property type="match status" value="1"/>
</dbReference>
<dbReference type="Proteomes" id="UP000543579">
    <property type="component" value="Unassembled WGS sequence"/>
</dbReference>